<feature type="region of interest" description="Disordered" evidence="1">
    <location>
        <begin position="54"/>
        <end position="94"/>
    </location>
</feature>
<name>E2PX57_STRCL</name>
<dbReference type="EMBL" id="CM000913">
    <property type="protein sequence ID" value="EFG10134.1"/>
    <property type="molecule type" value="Genomic_DNA"/>
</dbReference>
<organism evidence="2 3">
    <name type="scientific">Streptomyces clavuligerus</name>
    <dbReference type="NCBI Taxonomy" id="1901"/>
    <lineage>
        <taxon>Bacteria</taxon>
        <taxon>Bacillati</taxon>
        <taxon>Actinomycetota</taxon>
        <taxon>Actinomycetes</taxon>
        <taxon>Kitasatosporales</taxon>
        <taxon>Streptomycetaceae</taxon>
        <taxon>Streptomyces</taxon>
    </lineage>
</organism>
<dbReference type="AlphaFoldDB" id="E2PX57"/>
<keyword evidence="3" id="KW-1185">Reference proteome</keyword>
<evidence type="ECO:0000256" key="1">
    <source>
        <dbReference type="SAM" id="MobiDB-lite"/>
    </source>
</evidence>
<evidence type="ECO:0000313" key="3">
    <source>
        <dbReference type="Proteomes" id="UP000002357"/>
    </source>
</evidence>
<sequence length="94" mass="9928">MARSVLQADTQCHTLSLSGRPAGCGLRVRRLSPRAIAPMRPDACVTGFASRATSAFSSTAPNRRHTSTAAARIDPHSSREPPGLPRRASPEAPP</sequence>
<reference evidence="2 3" key="1">
    <citation type="journal article" date="2010" name="Genome Biol. Evol.">
        <title>The sequence of a 1.8-mb bacterial linear plasmid reveals a rich evolutionary reservoir of secondary metabolic pathways.</title>
        <authorList>
            <person name="Medema M.H."/>
            <person name="Trefzer A."/>
            <person name="Kovalchuk A."/>
            <person name="van den Berg M."/>
            <person name="Mueller U."/>
            <person name="Heijne W."/>
            <person name="Wu L."/>
            <person name="Alam M.T."/>
            <person name="Ronning C.M."/>
            <person name="Nierman W.C."/>
            <person name="Bovenberg R.A.L."/>
            <person name="Breitling R."/>
            <person name="Takano E."/>
        </authorList>
    </citation>
    <scope>NUCLEOTIDE SEQUENCE [LARGE SCALE GENOMIC DNA]</scope>
    <source>
        <strain evidence="3">ATCC 27064 / DSM 738 / JCM 4710 / NBRC 13307 / NCIMB 12785 / NRRL 3585 / VKM Ac-602</strain>
    </source>
</reference>
<dbReference type="Proteomes" id="UP000002357">
    <property type="component" value="Chromosome"/>
</dbReference>
<protein>
    <submittedName>
        <fullName evidence="2">Uncharacterized protein</fullName>
    </submittedName>
</protein>
<evidence type="ECO:0000313" key="2">
    <source>
        <dbReference type="EMBL" id="EFG10134.1"/>
    </source>
</evidence>
<proteinExistence type="predicted"/>
<accession>E2PX57</accession>
<gene>
    <name evidence="2" type="ORF">SCLAV_5061</name>
</gene>